<keyword evidence="1" id="KW-0812">Transmembrane</keyword>
<keyword evidence="1" id="KW-0472">Membrane</keyword>
<accession>A0A4U5MH55</accession>
<evidence type="ECO:0000256" key="1">
    <source>
        <dbReference type="SAM" id="Phobius"/>
    </source>
</evidence>
<name>A0A4U5MH55_STECR</name>
<organism evidence="2 3">
    <name type="scientific">Steinernema carpocapsae</name>
    <name type="common">Entomopathogenic nematode</name>
    <dbReference type="NCBI Taxonomy" id="34508"/>
    <lineage>
        <taxon>Eukaryota</taxon>
        <taxon>Metazoa</taxon>
        <taxon>Ecdysozoa</taxon>
        <taxon>Nematoda</taxon>
        <taxon>Chromadorea</taxon>
        <taxon>Rhabditida</taxon>
        <taxon>Tylenchina</taxon>
        <taxon>Panagrolaimomorpha</taxon>
        <taxon>Strongyloidoidea</taxon>
        <taxon>Steinernematidae</taxon>
        <taxon>Steinernema</taxon>
    </lineage>
</organism>
<keyword evidence="1" id="KW-1133">Transmembrane helix</keyword>
<gene>
    <name evidence="2" type="ORF">L596_024598</name>
</gene>
<dbReference type="EMBL" id="AZBU02000008">
    <property type="protein sequence ID" value="TKR68640.1"/>
    <property type="molecule type" value="Genomic_DNA"/>
</dbReference>
<dbReference type="AlphaFoldDB" id="A0A4U5MH55"/>
<dbReference type="Proteomes" id="UP000298663">
    <property type="component" value="Unassembled WGS sequence"/>
</dbReference>
<feature type="transmembrane region" description="Helical" evidence="1">
    <location>
        <begin position="39"/>
        <end position="64"/>
    </location>
</feature>
<sequence length="74" mass="8482">MGSNCLGRASIHRFYFNRSEGRVWYAGITEPNSLQMRPAILGTVLNLGEVAFVVLVFFIAVNCFKVYRRKVKLR</sequence>
<reference evidence="2 3" key="1">
    <citation type="journal article" date="2015" name="Genome Biol.">
        <title>Comparative genomics of Steinernema reveals deeply conserved gene regulatory networks.</title>
        <authorList>
            <person name="Dillman A.R."/>
            <person name="Macchietto M."/>
            <person name="Porter C.F."/>
            <person name="Rogers A."/>
            <person name="Williams B."/>
            <person name="Antoshechkin I."/>
            <person name="Lee M.M."/>
            <person name="Goodwin Z."/>
            <person name="Lu X."/>
            <person name="Lewis E.E."/>
            <person name="Goodrich-Blair H."/>
            <person name="Stock S.P."/>
            <person name="Adams B.J."/>
            <person name="Sternberg P.W."/>
            <person name="Mortazavi A."/>
        </authorList>
    </citation>
    <scope>NUCLEOTIDE SEQUENCE [LARGE SCALE GENOMIC DNA]</scope>
    <source>
        <strain evidence="2 3">ALL</strain>
    </source>
</reference>
<protein>
    <submittedName>
        <fullName evidence="2">Uncharacterized protein</fullName>
    </submittedName>
</protein>
<evidence type="ECO:0000313" key="2">
    <source>
        <dbReference type="EMBL" id="TKR68640.1"/>
    </source>
</evidence>
<reference evidence="2 3" key="2">
    <citation type="journal article" date="2019" name="G3 (Bethesda)">
        <title>Hybrid Assembly of the Genome of the Entomopathogenic Nematode Steinernema carpocapsae Identifies the X-Chromosome.</title>
        <authorList>
            <person name="Serra L."/>
            <person name="Macchietto M."/>
            <person name="Macias-Munoz A."/>
            <person name="McGill C.J."/>
            <person name="Rodriguez I.M."/>
            <person name="Rodriguez B."/>
            <person name="Murad R."/>
            <person name="Mortazavi A."/>
        </authorList>
    </citation>
    <scope>NUCLEOTIDE SEQUENCE [LARGE SCALE GENOMIC DNA]</scope>
    <source>
        <strain evidence="2 3">ALL</strain>
    </source>
</reference>
<evidence type="ECO:0000313" key="3">
    <source>
        <dbReference type="Proteomes" id="UP000298663"/>
    </source>
</evidence>
<proteinExistence type="predicted"/>
<comment type="caution">
    <text evidence="2">The sequence shown here is derived from an EMBL/GenBank/DDBJ whole genome shotgun (WGS) entry which is preliminary data.</text>
</comment>
<keyword evidence="3" id="KW-1185">Reference proteome</keyword>